<evidence type="ECO:0000313" key="4">
    <source>
        <dbReference type="Proteomes" id="UP000250266"/>
    </source>
</evidence>
<keyword evidence="4" id="KW-1185">Reference proteome</keyword>
<dbReference type="InterPro" id="IPR024983">
    <property type="entry name" value="CHAT_dom"/>
</dbReference>
<reference evidence="3 4" key="1">
    <citation type="journal article" date="2016" name="Nat. Commun.">
        <title>Ectomycorrhizal ecology is imprinted in the genome of the dominant symbiotic fungus Cenococcum geophilum.</title>
        <authorList>
            <consortium name="DOE Joint Genome Institute"/>
            <person name="Peter M."/>
            <person name="Kohler A."/>
            <person name="Ohm R.A."/>
            <person name="Kuo A."/>
            <person name="Krutzmann J."/>
            <person name="Morin E."/>
            <person name="Arend M."/>
            <person name="Barry K.W."/>
            <person name="Binder M."/>
            <person name="Choi C."/>
            <person name="Clum A."/>
            <person name="Copeland A."/>
            <person name="Grisel N."/>
            <person name="Haridas S."/>
            <person name="Kipfer T."/>
            <person name="LaButti K."/>
            <person name="Lindquist E."/>
            <person name="Lipzen A."/>
            <person name="Maire R."/>
            <person name="Meier B."/>
            <person name="Mihaltcheva S."/>
            <person name="Molinier V."/>
            <person name="Murat C."/>
            <person name="Poggeler S."/>
            <person name="Quandt C.A."/>
            <person name="Sperisen C."/>
            <person name="Tritt A."/>
            <person name="Tisserant E."/>
            <person name="Crous P.W."/>
            <person name="Henrissat B."/>
            <person name="Nehls U."/>
            <person name="Egli S."/>
            <person name="Spatafora J.W."/>
            <person name="Grigoriev I.V."/>
            <person name="Martin F.M."/>
        </authorList>
    </citation>
    <scope>NUCLEOTIDE SEQUENCE [LARGE SCALE GENOMIC DNA]</scope>
    <source>
        <strain evidence="3 4">CBS 459.81</strain>
    </source>
</reference>
<evidence type="ECO:0000313" key="3">
    <source>
        <dbReference type="EMBL" id="OCK73785.1"/>
    </source>
</evidence>
<evidence type="ECO:0000259" key="2">
    <source>
        <dbReference type="Pfam" id="PF12770"/>
    </source>
</evidence>
<gene>
    <name evidence="3" type="ORF">K432DRAFT_387197</name>
</gene>
<dbReference type="Pfam" id="PF12770">
    <property type="entry name" value="CHAT"/>
    <property type="match status" value="1"/>
</dbReference>
<feature type="domain" description="CHAT" evidence="2">
    <location>
        <begin position="917"/>
        <end position="1225"/>
    </location>
</feature>
<accession>A0A8E2DY61</accession>
<dbReference type="EMBL" id="KV745655">
    <property type="protein sequence ID" value="OCK73785.1"/>
    <property type="molecule type" value="Genomic_DNA"/>
</dbReference>
<dbReference type="OrthoDB" id="9991317at2759"/>
<name>A0A8E2DY61_9PEZI</name>
<evidence type="ECO:0000256" key="1">
    <source>
        <dbReference type="SAM" id="MobiDB-lite"/>
    </source>
</evidence>
<dbReference type="AlphaFoldDB" id="A0A8E2DY61"/>
<protein>
    <recommendedName>
        <fullName evidence="2">CHAT domain-containing protein</fullName>
    </recommendedName>
</protein>
<feature type="region of interest" description="Disordered" evidence="1">
    <location>
        <begin position="1"/>
        <end position="44"/>
    </location>
</feature>
<proteinExistence type="predicted"/>
<organism evidence="3 4">
    <name type="scientific">Lepidopterella palustris CBS 459.81</name>
    <dbReference type="NCBI Taxonomy" id="1314670"/>
    <lineage>
        <taxon>Eukaryota</taxon>
        <taxon>Fungi</taxon>
        <taxon>Dikarya</taxon>
        <taxon>Ascomycota</taxon>
        <taxon>Pezizomycotina</taxon>
        <taxon>Dothideomycetes</taxon>
        <taxon>Pleosporomycetidae</taxon>
        <taxon>Mytilinidiales</taxon>
        <taxon>Argynnaceae</taxon>
        <taxon>Lepidopterella</taxon>
    </lineage>
</organism>
<dbReference type="Proteomes" id="UP000250266">
    <property type="component" value="Unassembled WGS sequence"/>
</dbReference>
<sequence>MNQGLSKSLHRFGGRESRGQNRSNGRSGGSCSADSGSPQGQTSIGAPEEQLWTLDSSNPLFYKIRKCISTAGTHLERYWESSDSDGFPQGPSFEALKELYGYIEDESNNRQAPLDIFRLLGDVHFERMMRLGWKIDADKAEFPYRFVMRMGVNEIDIAIRLMKILHVRYERTLLSEYVDEALEIGEMTAAGLEDDDEELPELLSVCAVLLLDQSDMNNSPESLQMAIELLRTADHLQEGAWGYRKLYIRQYLAETLHRRFEVCGDPADIFEAVKIFDEEDKMIASLEEISLDHDVNFTPKKFLPPGREDEESKLLPRILVDKFLWPYKLLEYTVLRTRTHYRFWKLNPVLGYLNMKIIQGMDKLDWILRFNSGSPWWHELLQLIGRIREEEQWRFYDPYTSSTGFSLISTGLFRAELMLKGWGPAGTDVPGFSTYLSELALSYKQQGAYYASAEAIRRSADGFMKCYYLTPPKNPRHAWYAALAAQNLLPFKGTIIQPTILSLLIDALTGQPPMYLEAKASIAAVLGAVALVKFEDREEPCHLKHAVNHFHAAMRLSETNSLAKLSRGCDYARCLGRLATTSPGEVEVKELEEVVTHLNFQLHQIRTYLDWRCEINIDEIQNAIAYLQQAQYMLTGDRQFADLAVAAWQFVFRRQHSKPLQRFSAAMDTLVLQQKIMPWIDKSARDPGKDAETLAEAVEAALALMSESDTRQEQLAKIVIVSSLPMKAASAALQAGTRVDEVIQLLERSRTHIWNRILARRLDVEILRQQAPSLADRFNAIRRRLPRAEDHLPMPGDSEYDLARFDPIKLLSQNIYHSTTDYELLLKQIRTQPGFENFPNLDLSAKELKKHAMNGAIVMFVHSQTSHAIIITSTAICAQELPEFCESECERHYDQLQHCLKRYQRFPDEASDMARNVLKWMWTAAAGPLLKTIKMMLPDTSTSTFRDLPRIWWICSGWINVLPIHAAGDYEKTSERPCSVYDMAISSYTPTIQALDYARKTLRGMKIKQSKNPSKALLVGMKYTPDSLDQDLPAVVDELQTIESMLQNTGNHCKIIKMGYPVSTFGKPALRKSVMSALRTCTIAHFACHGVAAEHDPLESRLYLQDWKKHPFTVGYIMANDLETCQLVNISACEVAVNNNAALREEGLHISGGMQMAGIPNTIATWWSVSDVHCVEFSKNFYDGLLSVNGVLNVCHAAASVREAAMALRNQGVSPVVWASYAHFGA</sequence>
<feature type="compositionally biased region" description="Polar residues" evidence="1">
    <location>
        <begin position="32"/>
        <end position="44"/>
    </location>
</feature>